<dbReference type="InterPro" id="IPR013087">
    <property type="entry name" value="Znf_C2H2_type"/>
</dbReference>
<dbReference type="PROSITE" id="PS50157">
    <property type="entry name" value="ZINC_FINGER_C2H2_2"/>
    <property type="match status" value="2"/>
</dbReference>
<organism evidence="12 13">
    <name type="scientific">Mya arenaria</name>
    <name type="common">Soft-shell clam</name>
    <dbReference type="NCBI Taxonomy" id="6604"/>
    <lineage>
        <taxon>Eukaryota</taxon>
        <taxon>Metazoa</taxon>
        <taxon>Spiralia</taxon>
        <taxon>Lophotrochozoa</taxon>
        <taxon>Mollusca</taxon>
        <taxon>Bivalvia</taxon>
        <taxon>Autobranchia</taxon>
        <taxon>Heteroconchia</taxon>
        <taxon>Euheterodonta</taxon>
        <taxon>Imparidentia</taxon>
        <taxon>Neoheterodontei</taxon>
        <taxon>Myida</taxon>
        <taxon>Myoidea</taxon>
        <taxon>Myidae</taxon>
        <taxon>Mya</taxon>
    </lineage>
</organism>
<keyword evidence="8" id="KW-0539">Nucleus</keyword>
<dbReference type="SMART" id="SM00355">
    <property type="entry name" value="ZnF_C2H2"/>
    <property type="match status" value="3"/>
</dbReference>
<keyword evidence="6" id="KW-0862">Zinc</keyword>
<protein>
    <submittedName>
        <fullName evidence="12">GLIS2-like protein</fullName>
    </submittedName>
</protein>
<sequence>MKAEVILRSHLRRNAGKTSGGSEMGQEWMQRESVVVEPVHDHLNPITMVIQEEQYSPSDFINNGDNSNVERKLSLVSSDLNMSPPVSRSPVCCPAPTVLRPIPILPLDSAIYSSPPTYIDNLPPSIAVPLATCQLPSTRPESAIQTLQTPHQYSLPKSPKCEYSSEPELHDCRWLNCDRQFVSMDELVVHVNDHHVRVERADSEYQCKWGGCPRRGKGFNASVESEKPYICPFEGCNKAYSNSSDRFKHVRTHQEDKPYICKMQGCNKRYTDPSSLRKHVRTHGHYVKDSSLRPGLASLQTDSSLSPTHSSITELQRPFSSKVTAFSSSNVIVPLSLLTTMPEGGRGLLPLSGPHSNPLLSSTIVPLTRTPLSTLPDRLPIDFRALPISLATHLDKGDRNQGQESPLDLSTNPSPIISYGQQTDTGSFHSPHITRYEGVPQDIIKWEILHMPS</sequence>
<dbReference type="InterPro" id="IPR043359">
    <property type="entry name" value="GLI-like"/>
</dbReference>
<accession>A0ABY7E0G5</accession>
<evidence type="ECO:0000256" key="3">
    <source>
        <dbReference type="ARBA" id="ARBA00022723"/>
    </source>
</evidence>
<keyword evidence="3" id="KW-0479">Metal-binding</keyword>
<dbReference type="EMBL" id="CP111014">
    <property type="protein sequence ID" value="WAR00656.1"/>
    <property type="molecule type" value="Genomic_DNA"/>
</dbReference>
<feature type="domain" description="C2H2-type" evidence="11">
    <location>
        <begin position="229"/>
        <end position="258"/>
    </location>
</feature>
<evidence type="ECO:0000256" key="2">
    <source>
        <dbReference type="ARBA" id="ARBA00010831"/>
    </source>
</evidence>
<evidence type="ECO:0000256" key="7">
    <source>
        <dbReference type="ARBA" id="ARBA00023125"/>
    </source>
</evidence>
<gene>
    <name evidence="12" type="ORF">MAR_025028</name>
</gene>
<evidence type="ECO:0000259" key="11">
    <source>
        <dbReference type="PROSITE" id="PS50157"/>
    </source>
</evidence>
<keyword evidence="13" id="KW-1185">Reference proteome</keyword>
<dbReference type="SUPFAM" id="SSF57667">
    <property type="entry name" value="beta-beta-alpha zinc fingers"/>
    <property type="match status" value="2"/>
</dbReference>
<keyword evidence="4" id="KW-0677">Repeat</keyword>
<dbReference type="PROSITE" id="PS00028">
    <property type="entry name" value="ZINC_FINGER_C2H2_1"/>
    <property type="match status" value="1"/>
</dbReference>
<evidence type="ECO:0000256" key="5">
    <source>
        <dbReference type="ARBA" id="ARBA00022771"/>
    </source>
</evidence>
<evidence type="ECO:0000256" key="1">
    <source>
        <dbReference type="ARBA" id="ARBA00004123"/>
    </source>
</evidence>
<evidence type="ECO:0000256" key="10">
    <source>
        <dbReference type="SAM" id="MobiDB-lite"/>
    </source>
</evidence>
<evidence type="ECO:0000256" key="4">
    <source>
        <dbReference type="ARBA" id="ARBA00022737"/>
    </source>
</evidence>
<dbReference type="Pfam" id="PF00096">
    <property type="entry name" value="zf-C2H2"/>
    <property type="match status" value="2"/>
</dbReference>
<evidence type="ECO:0000313" key="13">
    <source>
        <dbReference type="Proteomes" id="UP001164746"/>
    </source>
</evidence>
<dbReference type="PANTHER" id="PTHR45718">
    <property type="entry name" value="TRANSCRIPTIONAL ACTIVATOR CUBITUS INTERRUPTUS"/>
    <property type="match status" value="1"/>
</dbReference>
<feature type="domain" description="C2H2-type" evidence="11">
    <location>
        <begin position="259"/>
        <end position="283"/>
    </location>
</feature>
<comment type="similarity">
    <text evidence="2">Belongs to the GLI C2H2-type zinc-finger protein family.</text>
</comment>
<dbReference type="Proteomes" id="UP001164746">
    <property type="component" value="Chromosome 3"/>
</dbReference>
<evidence type="ECO:0000256" key="6">
    <source>
        <dbReference type="ARBA" id="ARBA00022833"/>
    </source>
</evidence>
<evidence type="ECO:0000256" key="8">
    <source>
        <dbReference type="ARBA" id="ARBA00023242"/>
    </source>
</evidence>
<reference evidence="12" key="1">
    <citation type="submission" date="2022-11" db="EMBL/GenBank/DDBJ databases">
        <title>Centuries of genome instability and evolution in soft-shell clam transmissible cancer (bioRxiv).</title>
        <authorList>
            <person name="Hart S.F.M."/>
            <person name="Yonemitsu M.A."/>
            <person name="Giersch R.M."/>
            <person name="Beal B.F."/>
            <person name="Arriagada G."/>
            <person name="Davis B.W."/>
            <person name="Ostrander E.A."/>
            <person name="Goff S.P."/>
            <person name="Metzger M.J."/>
        </authorList>
    </citation>
    <scope>NUCLEOTIDE SEQUENCE</scope>
    <source>
        <strain evidence="12">MELC-2E11</strain>
        <tissue evidence="12">Siphon/mantle</tissue>
    </source>
</reference>
<comment type="subcellular location">
    <subcellularLocation>
        <location evidence="1">Nucleus</location>
    </subcellularLocation>
</comment>
<proteinExistence type="inferred from homology"/>
<dbReference type="PANTHER" id="PTHR45718:SF8">
    <property type="entry name" value="GLIS FAMILY ZINC FINGER 2"/>
    <property type="match status" value="1"/>
</dbReference>
<name>A0ABY7E0G5_MYAAR</name>
<dbReference type="InterPro" id="IPR036236">
    <property type="entry name" value="Znf_C2H2_sf"/>
</dbReference>
<feature type="region of interest" description="Disordered" evidence="10">
    <location>
        <begin position="394"/>
        <end position="423"/>
    </location>
</feature>
<dbReference type="Gene3D" id="3.30.160.60">
    <property type="entry name" value="Classic Zinc Finger"/>
    <property type="match status" value="3"/>
</dbReference>
<feature type="compositionally biased region" description="Polar residues" evidence="10">
    <location>
        <begin position="402"/>
        <end position="423"/>
    </location>
</feature>
<keyword evidence="7" id="KW-0238">DNA-binding</keyword>
<evidence type="ECO:0000256" key="9">
    <source>
        <dbReference type="PROSITE-ProRule" id="PRU00042"/>
    </source>
</evidence>
<keyword evidence="5 9" id="KW-0863">Zinc-finger</keyword>
<evidence type="ECO:0000313" key="12">
    <source>
        <dbReference type="EMBL" id="WAR00656.1"/>
    </source>
</evidence>